<reference evidence="1 2" key="1">
    <citation type="submission" date="2018-11" db="EMBL/GenBank/DDBJ databases">
        <authorList>
            <consortium name="Pathogen Informatics"/>
        </authorList>
    </citation>
    <scope>NUCLEOTIDE SEQUENCE [LARGE SCALE GENOMIC DNA]</scope>
</reference>
<evidence type="ECO:0000313" key="2">
    <source>
        <dbReference type="Proteomes" id="UP000050761"/>
    </source>
</evidence>
<accession>A0A3P8D230</accession>
<name>A0A183FUP7_HELPZ</name>
<sequence>MTRKRDVSVGVYQGSASLRIEERRLGTILYVEDIALVAERRQKLDDKVQLWQVALEDNGHRRNVRRTKLFSSERCARLMPDCQGEAIEKVEKFRFFGSHLSREGIVVQPVGGRINAAWLKWRE</sequence>
<dbReference type="OrthoDB" id="425681at2759"/>
<evidence type="ECO:0000313" key="1">
    <source>
        <dbReference type="EMBL" id="VDO90395.1"/>
    </source>
</evidence>
<dbReference type="Proteomes" id="UP000050761">
    <property type="component" value="Unassembled WGS sequence"/>
</dbReference>
<protein>
    <submittedName>
        <fullName evidence="3">Reverse transcriptase domain-containing protein</fullName>
    </submittedName>
</protein>
<reference evidence="3" key="2">
    <citation type="submission" date="2019-09" db="UniProtKB">
        <authorList>
            <consortium name="WormBaseParasite"/>
        </authorList>
    </citation>
    <scope>IDENTIFICATION</scope>
</reference>
<keyword evidence="2" id="KW-1185">Reference proteome</keyword>
<gene>
    <name evidence="1" type="ORF">HPBE_LOCUS11946</name>
</gene>
<proteinExistence type="predicted"/>
<accession>A0A183FUP7</accession>
<dbReference type="WBParaSite" id="HPBE_0001194501-mRNA-1">
    <property type="protein sequence ID" value="HPBE_0001194501-mRNA-1"/>
    <property type="gene ID" value="HPBE_0001194501"/>
</dbReference>
<dbReference type="AlphaFoldDB" id="A0A183FUP7"/>
<dbReference type="EMBL" id="UZAH01027295">
    <property type="protein sequence ID" value="VDO90395.1"/>
    <property type="molecule type" value="Genomic_DNA"/>
</dbReference>
<organism evidence="2 3">
    <name type="scientific">Heligmosomoides polygyrus</name>
    <name type="common">Parasitic roundworm</name>
    <dbReference type="NCBI Taxonomy" id="6339"/>
    <lineage>
        <taxon>Eukaryota</taxon>
        <taxon>Metazoa</taxon>
        <taxon>Ecdysozoa</taxon>
        <taxon>Nematoda</taxon>
        <taxon>Chromadorea</taxon>
        <taxon>Rhabditida</taxon>
        <taxon>Rhabditina</taxon>
        <taxon>Rhabditomorpha</taxon>
        <taxon>Strongyloidea</taxon>
        <taxon>Heligmosomidae</taxon>
        <taxon>Heligmosomoides</taxon>
    </lineage>
</organism>
<evidence type="ECO:0000313" key="3">
    <source>
        <dbReference type="WBParaSite" id="HPBE_0001194501-mRNA-1"/>
    </source>
</evidence>